<sequence>MKVLLSIKPEYAEKILDGNKRYEFRKAIPKANGVKTVVIYATKPVGKVIGEFEIDEIISRRPAVLWPLTAQFSGISKRFFTDYFKGRSTAHAIKVKSVTRYVEPKELSHVIASGVAPQSFCYLT</sequence>
<dbReference type="SUPFAM" id="SSF88697">
    <property type="entry name" value="PUA domain-like"/>
    <property type="match status" value="1"/>
</dbReference>
<evidence type="ECO:0000259" key="1">
    <source>
        <dbReference type="SMART" id="SM01022"/>
    </source>
</evidence>
<dbReference type="Gene3D" id="2.30.130.30">
    <property type="entry name" value="Hypothetical protein"/>
    <property type="match status" value="1"/>
</dbReference>
<dbReference type="Pfam" id="PF04266">
    <property type="entry name" value="ASCH"/>
    <property type="match status" value="1"/>
</dbReference>
<name>A0AB73H128_9XANT</name>
<protein>
    <submittedName>
        <fullName evidence="2">Transcriptional regulator</fullName>
    </submittedName>
</protein>
<feature type="domain" description="ASCH" evidence="1">
    <location>
        <begin position="5"/>
        <end position="99"/>
    </location>
</feature>
<comment type="caution">
    <text evidence="2">The sequence shown here is derived from an EMBL/GenBank/DDBJ whole genome shotgun (WGS) entry which is preliminary data.</text>
</comment>
<accession>A0AB73H128</accession>
<reference evidence="2" key="1">
    <citation type="submission" date="2020-08" db="EMBL/GenBank/DDBJ databases">
        <title>Studying the diversity of plant-associated saprophytic bacteria and their role in host health and plant-pathogen interactions.</title>
        <authorList>
            <person name="Potnis N."/>
        </authorList>
    </citation>
    <scope>NUCLEOTIDE SEQUENCE</scope>
    <source>
        <strain evidence="2">F21</strain>
    </source>
</reference>
<organism evidence="2">
    <name type="scientific">Xanthomonas arboricola</name>
    <dbReference type="NCBI Taxonomy" id="56448"/>
    <lineage>
        <taxon>Bacteria</taxon>
        <taxon>Pseudomonadati</taxon>
        <taxon>Pseudomonadota</taxon>
        <taxon>Gammaproteobacteria</taxon>
        <taxon>Lysobacterales</taxon>
        <taxon>Lysobacteraceae</taxon>
        <taxon>Xanthomonas</taxon>
    </lineage>
</organism>
<proteinExistence type="predicted"/>
<dbReference type="AlphaFoldDB" id="A0AB73H128"/>
<gene>
    <name evidence="2" type="ORF">FHR65_003645</name>
</gene>
<dbReference type="RefSeq" id="WP_184578385.1">
    <property type="nucleotide sequence ID" value="NZ_JACIIQ010000018.1"/>
</dbReference>
<dbReference type="SMART" id="SM01022">
    <property type="entry name" value="ASCH"/>
    <property type="match status" value="1"/>
</dbReference>
<dbReference type="InterPro" id="IPR007374">
    <property type="entry name" value="ASCH_domain"/>
</dbReference>
<dbReference type="InterPro" id="IPR015947">
    <property type="entry name" value="PUA-like_sf"/>
</dbReference>
<dbReference type="EMBL" id="JACIIQ010000018">
    <property type="protein sequence ID" value="MBB5672060.1"/>
    <property type="molecule type" value="Genomic_DNA"/>
</dbReference>
<dbReference type="Proteomes" id="UP000528595">
    <property type="component" value="Unassembled WGS sequence"/>
</dbReference>
<evidence type="ECO:0000313" key="2">
    <source>
        <dbReference type="EMBL" id="MBB5672060.1"/>
    </source>
</evidence>